<dbReference type="AlphaFoldDB" id="A0A0F9H8M4"/>
<reference evidence="1" key="1">
    <citation type="journal article" date="2015" name="Nature">
        <title>Complex archaea that bridge the gap between prokaryotes and eukaryotes.</title>
        <authorList>
            <person name="Spang A."/>
            <person name="Saw J.H."/>
            <person name="Jorgensen S.L."/>
            <person name="Zaremba-Niedzwiedzka K."/>
            <person name="Martijn J."/>
            <person name="Lind A.E."/>
            <person name="van Eijk R."/>
            <person name="Schleper C."/>
            <person name="Guy L."/>
            <person name="Ettema T.J."/>
        </authorList>
    </citation>
    <scope>NUCLEOTIDE SEQUENCE</scope>
</reference>
<organism evidence="1">
    <name type="scientific">marine sediment metagenome</name>
    <dbReference type="NCBI Taxonomy" id="412755"/>
    <lineage>
        <taxon>unclassified sequences</taxon>
        <taxon>metagenomes</taxon>
        <taxon>ecological metagenomes</taxon>
    </lineage>
</organism>
<comment type="caution">
    <text evidence="1">The sequence shown here is derived from an EMBL/GenBank/DDBJ whole genome shotgun (WGS) entry which is preliminary data.</text>
</comment>
<gene>
    <name evidence="1" type="ORF">LCGC14_1733410</name>
</gene>
<evidence type="ECO:0000313" key="1">
    <source>
        <dbReference type="EMBL" id="KKM07484.1"/>
    </source>
</evidence>
<protein>
    <submittedName>
        <fullName evidence="1">Uncharacterized protein</fullName>
    </submittedName>
</protein>
<accession>A0A0F9H8M4</accession>
<dbReference type="EMBL" id="LAZR01015760">
    <property type="protein sequence ID" value="KKM07484.1"/>
    <property type="molecule type" value="Genomic_DNA"/>
</dbReference>
<proteinExistence type="predicted"/>
<sequence length="110" mass="12037">MVVTYKLKVTSIVGLKRLGQVETMKTLKQVNFESQTCKACGNHFPYGPSERLLSAIFGSPQDICLDCVELESQPKCSQCDAPTLIKVNGVCVECWESRSSVEVGNAKYSG</sequence>
<name>A0A0F9H8M4_9ZZZZ</name>